<dbReference type="PRINTS" id="PR00061">
    <property type="entry name" value="RIBOSOMALL19"/>
</dbReference>
<dbReference type="AlphaFoldDB" id="A0A0G1EKG7"/>
<dbReference type="Gene3D" id="2.30.30.790">
    <property type="match status" value="1"/>
</dbReference>
<evidence type="ECO:0000256" key="2">
    <source>
        <dbReference type="ARBA" id="ARBA00022980"/>
    </source>
</evidence>
<evidence type="ECO:0000313" key="8">
    <source>
        <dbReference type="Proteomes" id="UP000034563"/>
    </source>
</evidence>
<evidence type="ECO:0000256" key="6">
    <source>
        <dbReference type="RuleBase" id="RU000559"/>
    </source>
</evidence>
<sequence length="139" mass="15481">MDKFALFNQKNLKKNIPELKSGMKVRVSQKVKEGDKERLQAFEGVVIAIKHGRGKPATFTVRKISSGIGVERIFPFHAPTIDKIEVLSQAKVRRAKLYYLRGRVGKKAKMKQVELAEAIAPTEKQETSEAVSTEEASAA</sequence>
<organism evidence="7 8">
    <name type="scientific">Candidatus Azambacteria bacterium GW2011_GWA2_42_9</name>
    <dbReference type="NCBI Taxonomy" id="1618613"/>
    <lineage>
        <taxon>Bacteria</taxon>
        <taxon>Candidatus Azamiibacteriota</taxon>
    </lineage>
</organism>
<dbReference type="Pfam" id="PF01245">
    <property type="entry name" value="Ribosomal_L19"/>
    <property type="match status" value="1"/>
</dbReference>
<comment type="caution">
    <text evidence="7">The sequence shown here is derived from an EMBL/GenBank/DDBJ whole genome shotgun (WGS) entry which is preliminary data.</text>
</comment>
<accession>A0A0G1EKG7</accession>
<dbReference type="InterPro" id="IPR001857">
    <property type="entry name" value="Ribosomal_bL19"/>
</dbReference>
<dbReference type="PIRSF" id="PIRSF002191">
    <property type="entry name" value="Ribosomal_L19"/>
    <property type="match status" value="1"/>
</dbReference>
<comment type="similarity">
    <text evidence="1 5 6">Belongs to the bacterial ribosomal protein bL19 family.</text>
</comment>
<dbReference type="PANTHER" id="PTHR15680:SF9">
    <property type="entry name" value="LARGE RIBOSOMAL SUBUNIT PROTEIN BL19M"/>
    <property type="match status" value="1"/>
</dbReference>
<dbReference type="SUPFAM" id="SSF50104">
    <property type="entry name" value="Translation proteins SH3-like domain"/>
    <property type="match status" value="1"/>
</dbReference>
<dbReference type="EMBL" id="LCEQ01000020">
    <property type="protein sequence ID" value="KKS75058.1"/>
    <property type="molecule type" value="Genomic_DNA"/>
</dbReference>
<evidence type="ECO:0000256" key="5">
    <source>
        <dbReference type="HAMAP-Rule" id="MF_00402"/>
    </source>
</evidence>
<comment type="function">
    <text evidence="5 6">This protein is located at the 30S-50S ribosomal subunit interface and may play a role in the structure and function of the aminoacyl-tRNA binding site.</text>
</comment>
<dbReference type="PROSITE" id="PS01015">
    <property type="entry name" value="RIBOSOMAL_L19"/>
    <property type="match status" value="1"/>
</dbReference>
<dbReference type="HAMAP" id="MF_00402">
    <property type="entry name" value="Ribosomal_bL19"/>
    <property type="match status" value="1"/>
</dbReference>
<dbReference type="GO" id="GO:0006412">
    <property type="term" value="P:translation"/>
    <property type="evidence" value="ECO:0007669"/>
    <property type="project" value="UniProtKB-UniRule"/>
</dbReference>
<name>A0A0G1EKG7_9BACT</name>
<keyword evidence="2 5" id="KW-0689">Ribosomal protein</keyword>
<reference evidence="7 8" key="1">
    <citation type="journal article" date="2015" name="Nature">
        <title>rRNA introns, odd ribosomes, and small enigmatic genomes across a large radiation of phyla.</title>
        <authorList>
            <person name="Brown C.T."/>
            <person name="Hug L.A."/>
            <person name="Thomas B.C."/>
            <person name="Sharon I."/>
            <person name="Castelle C.J."/>
            <person name="Singh A."/>
            <person name="Wilkins M.J."/>
            <person name="Williams K.H."/>
            <person name="Banfield J.F."/>
        </authorList>
    </citation>
    <scope>NUCLEOTIDE SEQUENCE [LARGE SCALE GENOMIC DNA]</scope>
</reference>
<evidence type="ECO:0000256" key="1">
    <source>
        <dbReference type="ARBA" id="ARBA00005781"/>
    </source>
</evidence>
<gene>
    <name evidence="5" type="primary">rplS</name>
    <name evidence="7" type="ORF">UV48_C0020G0013</name>
</gene>
<keyword evidence="3 5" id="KW-0687">Ribonucleoprotein</keyword>
<dbReference type="GO" id="GO:0003735">
    <property type="term" value="F:structural constituent of ribosome"/>
    <property type="evidence" value="ECO:0007669"/>
    <property type="project" value="InterPro"/>
</dbReference>
<dbReference type="GO" id="GO:0022625">
    <property type="term" value="C:cytosolic large ribosomal subunit"/>
    <property type="evidence" value="ECO:0007669"/>
    <property type="project" value="TreeGrafter"/>
</dbReference>
<proteinExistence type="inferred from homology"/>
<protein>
    <recommendedName>
        <fullName evidence="4 5">Large ribosomal subunit protein bL19</fullName>
    </recommendedName>
</protein>
<dbReference type="Proteomes" id="UP000034563">
    <property type="component" value="Unassembled WGS sequence"/>
</dbReference>
<dbReference type="InterPro" id="IPR008991">
    <property type="entry name" value="Translation_prot_SH3-like_sf"/>
</dbReference>
<dbReference type="PATRIC" id="fig|1618613.3.peg.536"/>
<dbReference type="InterPro" id="IPR038657">
    <property type="entry name" value="Ribosomal_bL19_sf"/>
</dbReference>
<evidence type="ECO:0000313" key="7">
    <source>
        <dbReference type="EMBL" id="KKS75058.1"/>
    </source>
</evidence>
<evidence type="ECO:0000256" key="4">
    <source>
        <dbReference type="ARBA" id="ARBA00035171"/>
    </source>
</evidence>
<dbReference type="InterPro" id="IPR018257">
    <property type="entry name" value="Ribosomal_bL19_CS"/>
</dbReference>
<dbReference type="PANTHER" id="PTHR15680">
    <property type="entry name" value="RIBOSOMAL PROTEIN L19"/>
    <property type="match status" value="1"/>
</dbReference>
<evidence type="ECO:0000256" key="3">
    <source>
        <dbReference type="ARBA" id="ARBA00023274"/>
    </source>
</evidence>
<dbReference type="NCBIfam" id="TIGR01024">
    <property type="entry name" value="rplS_bact"/>
    <property type="match status" value="1"/>
</dbReference>